<dbReference type="EMBL" id="BSQG01000001">
    <property type="protein sequence ID" value="GLU46528.1"/>
    <property type="molecule type" value="Genomic_DNA"/>
</dbReference>
<feature type="region of interest" description="Disordered" evidence="1">
    <location>
        <begin position="346"/>
        <end position="391"/>
    </location>
</feature>
<feature type="transmembrane region" description="Helical" evidence="2">
    <location>
        <begin position="29"/>
        <end position="48"/>
    </location>
</feature>
<evidence type="ECO:0000313" key="4">
    <source>
        <dbReference type="Proteomes" id="UP001165092"/>
    </source>
</evidence>
<reference evidence="3" key="1">
    <citation type="submission" date="2023-02" db="EMBL/GenBank/DDBJ databases">
        <title>Nocardiopsis ansamitocini NBRC 112285.</title>
        <authorList>
            <person name="Ichikawa N."/>
            <person name="Sato H."/>
            <person name="Tonouchi N."/>
        </authorList>
    </citation>
    <scope>NUCLEOTIDE SEQUENCE</scope>
    <source>
        <strain evidence="3">NBRC 112285</strain>
    </source>
</reference>
<name>A0A9W6P3N6_9ACTN</name>
<evidence type="ECO:0000313" key="3">
    <source>
        <dbReference type="EMBL" id="GLU46528.1"/>
    </source>
</evidence>
<keyword evidence="4" id="KW-1185">Reference proteome</keyword>
<dbReference type="AlphaFoldDB" id="A0A9W6P3N6"/>
<sequence>MVGLVVLALSAVLVPLVMAFFLAWWTLLWAPIALVVIGLTVVATGVLGDPDMEPRSQFDIEPEPVEAVPVAVSLPEPDPVHRKQMREIGLPSAQEDYVFVFSATVCHKERIAPGDAHRNLAALAAELVLGRAAQLAATLSPDLPELAERRLAALLGEPAGDSRGQCEAWAENVALVLPERDVERLRWFADVRKERDVWKHTREHERDQRAYYGGDVLASQENAVAWWFAKDPSKVEETVKMVDILGELSAAANSSARLEEFRANAVREHPDWSPADASVPAWLAREEAPRVSWSVMDHASAIVDKVGADGDEMDRDGFTDRFAGLLSVYGQPDLARQLREKYQAAELSTEQEPGLFDAVDDEDDTAVDAPDSGSVPEQPGRDNPREPGPSV</sequence>
<keyword evidence="2" id="KW-0812">Transmembrane</keyword>
<proteinExistence type="predicted"/>
<gene>
    <name evidence="3" type="ORF">Nans01_08790</name>
</gene>
<dbReference type="Proteomes" id="UP001165092">
    <property type="component" value="Unassembled WGS sequence"/>
</dbReference>
<keyword evidence="2" id="KW-1133">Transmembrane helix</keyword>
<keyword evidence="2" id="KW-0472">Membrane</keyword>
<organism evidence="3 4">
    <name type="scientific">Nocardiopsis ansamitocini</name>
    <dbReference type="NCBI Taxonomy" id="1670832"/>
    <lineage>
        <taxon>Bacteria</taxon>
        <taxon>Bacillati</taxon>
        <taxon>Actinomycetota</taxon>
        <taxon>Actinomycetes</taxon>
        <taxon>Streptosporangiales</taxon>
        <taxon>Nocardiopsidaceae</taxon>
        <taxon>Nocardiopsis</taxon>
    </lineage>
</organism>
<evidence type="ECO:0000256" key="2">
    <source>
        <dbReference type="SAM" id="Phobius"/>
    </source>
</evidence>
<accession>A0A9W6P3N6</accession>
<evidence type="ECO:0000256" key="1">
    <source>
        <dbReference type="SAM" id="MobiDB-lite"/>
    </source>
</evidence>
<protein>
    <submittedName>
        <fullName evidence="3">Uncharacterized protein</fullName>
    </submittedName>
</protein>
<comment type="caution">
    <text evidence="3">The sequence shown here is derived from an EMBL/GenBank/DDBJ whole genome shotgun (WGS) entry which is preliminary data.</text>
</comment>